<keyword evidence="2" id="KW-0413">Isomerase</keyword>
<gene>
    <name evidence="2" type="ORF">RM423_21765</name>
</gene>
<evidence type="ECO:0000259" key="1">
    <source>
        <dbReference type="Pfam" id="PF01261"/>
    </source>
</evidence>
<dbReference type="RefSeq" id="WP_311425149.1">
    <property type="nucleotide sequence ID" value="NZ_JAVREH010000064.1"/>
</dbReference>
<dbReference type="EMBL" id="JAVREH010000064">
    <property type="protein sequence ID" value="MDT0264006.1"/>
    <property type="molecule type" value="Genomic_DNA"/>
</dbReference>
<dbReference type="GO" id="GO:0016853">
    <property type="term" value="F:isomerase activity"/>
    <property type="evidence" value="ECO:0007669"/>
    <property type="project" value="UniProtKB-KW"/>
</dbReference>
<evidence type="ECO:0000313" key="2">
    <source>
        <dbReference type="EMBL" id="MDT0264006.1"/>
    </source>
</evidence>
<dbReference type="Proteomes" id="UP001183176">
    <property type="component" value="Unassembled WGS sequence"/>
</dbReference>
<evidence type="ECO:0000313" key="3">
    <source>
        <dbReference type="Proteomes" id="UP001183176"/>
    </source>
</evidence>
<dbReference type="InterPro" id="IPR013022">
    <property type="entry name" value="Xyl_isomerase-like_TIM-brl"/>
</dbReference>
<dbReference type="PANTHER" id="PTHR12110:SF53">
    <property type="entry name" value="BLR5974 PROTEIN"/>
    <property type="match status" value="1"/>
</dbReference>
<dbReference type="InterPro" id="IPR050312">
    <property type="entry name" value="IolE/XylAMocC-like"/>
</dbReference>
<dbReference type="PANTHER" id="PTHR12110">
    <property type="entry name" value="HYDROXYPYRUVATE ISOMERASE"/>
    <property type="match status" value="1"/>
</dbReference>
<feature type="domain" description="Xylose isomerase-like TIM barrel" evidence="1">
    <location>
        <begin position="19"/>
        <end position="265"/>
    </location>
</feature>
<name>A0ABU2JGW7_9ACTN</name>
<accession>A0ABU2JGW7</accession>
<sequence>MRLSCADYTWPLLPHGAALDLVRALGCEAVDLGFMSLRSHVRPEHAHGSVQATAGAVRERVQSRHLLVADVFAIPATDFETMSANNPDAGEQERSLDFFRDAVEFAATVGSPGITTLPGIAFDGDSFGDALTRSADGLSRRVEMAAVRGLVVSVEPHTGSLIDTPDKTLQLLDRVPGLQVTLDYAHYIYGGVSQSEADAVLPHARHLQCRPGRPGALQVRVVEDAIDWAAVVRALHLGGYQGYLALEYTWQEWLDCNRVDTVAESALLRDVLLAADAVQAPTGAASGAAG</sequence>
<reference evidence="3" key="1">
    <citation type="submission" date="2023-07" db="EMBL/GenBank/DDBJ databases">
        <title>30 novel species of actinomycetes from the DSMZ collection.</title>
        <authorList>
            <person name="Nouioui I."/>
        </authorList>
    </citation>
    <scope>NUCLEOTIDE SEQUENCE [LARGE SCALE GENOMIC DNA]</scope>
    <source>
        <strain evidence="3">DSM 44399</strain>
    </source>
</reference>
<protein>
    <submittedName>
        <fullName evidence="2">Sugar phosphate isomerase/epimerase family protein</fullName>
    </submittedName>
</protein>
<dbReference type="InterPro" id="IPR036237">
    <property type="entry name" value="Xyl_isomerase-like_sf"/>
</dbReference>
<proteinExistence type="predicted"/>
<dbReference type="SUPFAM" id="SSF51658">
    <property type="entry name" value="Xylose isomerase-like"/>
    <property type="match status" value="1"/>
</dbReference>
<comment type="caution">
    <text evidence="2">The sequence shown here is derived from an EMBL/GenBank/DDBJ whole genome shotgun (WGS) entry which is preliminary data.</text>
</comment>
<keyword evidence="3" id="KW-1185">Reference proteome</keyword>
<organism evidence="2 3">
    <name type="scientific">Jatrophihabitans lederbergiae</name>
    <dbReference type="NCBI Taxonomy" id="3075547"/>
    <lineage>
        <taxon>Bacteria</taxon>
        <taxon>Bacillati</taxon>
        <taxon>Actinomycetota</taxon>
        <taxon>Actinomycetes</taxon>
        <taxon>Jatrophihabitantales</taxon>
        <taxon>Jatrophihabitantaceae</taxon>
        <taxon>Jatrophihabitans</taxon>
    </lineage>
</organism>
<dbReference type="Pfam" id="PF01261">
    <property type="entry name" value="AP_endonuc_2"/>
    <property type="match status" value="1"/>
</dbReference>
<dbReference type="Gene3D" id="3.20.20.150">
    <property type="entry name" value="Divalent-metal-dependent TIM barrel enzymes"/>
    <property type="match status" value="1"/>
</dbReference>